<dbReference type="Gene3D" id="3.30.70.20">
    <property type="match status" value="1"/>
</dbReference>
<dbReference type="InterPro" id="IPR001041">
    <property type="entry name" value="2Fe-2S_ferredoxin-type"/>
</dbReference>
<dbReference type="PROSITE" id="PS51669">
    <property type="entry name" value="4FE4S_MOW_BIS_MGD"/>
    <property type="match status" value="1"/>
</dbReference>
<dbReference type="InterPro" id="IPR019574">
    <property type="entry name" value="NADH_UbQ_OxRdtase_Gsu_4Fe4S-bd"/>
</dbReference>
<evidence type="ECO:0000256" key="9">
    <source>
        <dbReference type="ARBA" id="ARBA00034078"/>
    </source>
</evidence>
<evidence type="ECO:0000259" key="14">
    <source>
        <dbReference type="PROSITE" id="PS51669"/>
    </source>
</evidence>
<dbReference type="PROSITE" id="PS00643">
    <property type="entry name" value="COMPLEX1_75K_3"/>
    <property type="match status" value="1"/>
</dbReference>
<dbReference type="Pfam" id="PF13510">
    <property type="entry name" value="Fer2_4"/>
    <property type="match status" value="1"/>
</dbReference>
<name>A0A8F2VZ29_CANAR</name>
<dbReference type="Pfam" id="PF22117">
    <property type="entry name" value="Fer4_Nqo3"/>
    <property type="match status" value="1"/>
</dbReference>
<dbReference type="InterPro" id="IPR006656">
    <property type="entry name" value="Mopterin_OxRdtase"/>
</dbReference>
<feature type="domain" description="4Fe-4S His(Cys)3-ligated-type" evidence="15">
    <location>
        <begin position="288"/>
        <end position="327"/>
    </location>
</feature>
<proteinExistence type="inferred from homology"/>
<comment type="cofactor">
    <cofactor evidence="1">
        <name>[4Fe-4S] cluster</name>
        <dbReference type="ChEBI" id="CHEBI:49883"/>
    </cofactor>
</comment>
<dbReference type="Pfam" id="PF00384">
    <property type="entry name" value="Molybdopterin"/>
    <property type="match status" value="1"/>
</dbReference>
<dbReference type="InterPro" id="IPR050123">
    <property type="entry name" value="Prok_molybdopt-oxidoreductase"/>
</dbReference>
<evidence type="ECO:0000256" key="1">
    <source>
        <dbReference type="ARBA" id="ARBA00001966"/>
    </source>
</evidence>
<dbReference type="Pfam" id="PF21203">
    <property type="entry name" value="ECM10"/>
    <property type="match status" value="1"/>
</dbReference>
<comment type="cofactor">
    <cofactor evidence="9">
        <name>[2Fe-2S] cluster</name>
        <dbReference type="ChEBI" id="CHEBI:190135"/>
    </cofactor>
</comment>
<dbReference type="PROSITE" id="PS00641">
    <property type="entry name" value="COMPLEX1_75K_1"/>
    <property type="match status" value="1"/>
</dbReference>
<keyword evidence="7" id="KW-0411">Iron-sulfur</keyword>
<dbReference type="GO" id="GO:0016651">
    <property type="term" value="F:oxidoreductase activity, acting on NAD(P)H"/>
    <property type="evidence" value="ECO:0007669"/>
    <property type="project" value="InterPro"/>
</dbReference>
<dbReference type="Pfam" id="PF22151">
    <property type="entry name" value="Fer4_NDSU1"/>
    <property type="match status" value="1"/>
</dbReference>
<dbReference type="GO" id="GO:0042773">
    <property type="term" value="P:ATP synthesis coupled electron transport"/>
    <property type="evidence" value="ECO:0007669"/>
    <property type="project" value="InterPro"/>
</dbReference>
<keyword evidence="12" id="KW-0732">Signal</keyword>
<feature type="signal peptide" evidence="12">
    <location>
        <begin position="1"/>
        <end position="19"/>
    </location>
</feature>
<dbReference type="Gene3D" id="3.40.50.740">
    <property type="match status" value="1"/>
</dbReference>
<reference evidence="16" key="1">
    <citation type="submission" date="2021-06" db="EMBL/GenBank/DDBJ databases">
        <title>Candida auris outbreak in lebanese hospital.</title>
        <authorList>
            <person name="Finianos M."/>
        </authorList>
    </citation>
    <scope>NUCLEOTIDE SEQUENCE</scope>
    <source>
        <strain evidence="16">CA7LBN</strain>
    </source>
</reference>
<keyword evidence="5" id="KW-1278">Translocase</keyword>
<dbReference type="NCBIfam" id="TIGR01973">
    <property type="entry name" value="NuoG"/>
    <property type="match status" value="1"/>
</dbReference>
<dbReference type="PROSITE" id="PS51085">
    <property type="entry name" value="2FE2S_FER_2"/>
    <property type="match status" value="1"/>
</dbReference>
<comment type="similarity">
    <text evidence="2 11">Belongs to the complex I 75 kDa subunit family.</text>
</comment>
<feature type="domain" description="4Fe-4S Mo/W bis-MGD-type" evidence="14">
    <location>
        <begin position="427"/>
        <end position="483"/>
    </location>
</feature>
<evidence type="ECO:0000256" key="5">
    <source>
        <dbReference type="ARBA" id="ARBA00022967"/>
    </source>
</evidence>
<keyword evidence="3" id="KW-0004">4Fe-4S</keyword>
<dbReference type="CDD" id="cd00207">
    <property type="entry name" value="fer2"/>
    <property type="match status" value="1"/>
</dbReference>
<dbReference type="InterPro" id="IPR015405">
    <property type="entry name" value="NDUFS1-like_C"/>
</dbReference>
<dbReference type="InterPro" id="IPR006963">
    <property type="entry name" value="Mopterin_OxRdtase_4Fe-4S_dom"/>
</dbReference>
<dbReference type="InterPro" id="IPR010228">
    <property type="entry name" value="NADH_UbQ_OxRdtase_Gsu"/>
</dbReference>
<dbReference type="SMART" id="SM00929">
    <property type="entry name" value="NADH-G_4Fe-4S_3"/>
    <property type="match status" value="1"/>
</dbReference>
<evidence type="ECO:0000256" key="6">
    <source>
        <dbReference type="ARBA" id="ARBA00023004"/>
    </source>
</evidence>
<dbReference type="Pfam" id="PF10588">
    <property type="entry name" value="NADH-G_4Fe-4S_3"/>
    <property type="match status" value="1"/>
</dbReference>
<dbReference type="SUPFAM" id="SSF54862">
    <property type="entry name" value="4Fe-4S ferredoxins"/>
    <property type="match status" value="1"/>
</dbReference>
<dbReference type="PROSITE" id="PS51839">
    <property type="entry name" value="4FE4S_HC3"/>
    <property type="match status" value="1"/>
</dbReference>
<dbReference type="FunFam" id="3.10.20.740:FF:000001">
    <property type="entry name" value="NADH-quinone oxidoreductase subunit G"/>
    <property type="match status" value="1"/>
</dbReference>
<dbReference type="GO" id="GO:0046872">
    <property type="term" value="F:metal ion binding"/>
    <property type="evidence" value="ECO:0007669"/>
    <property type="project" value="UniProtKB-KW"/>
</dbReference>
<dbReference type="InterPro" id="IPR000283">
    <property type="entry name" value="NADH_UbQ_OxRdtase_75kDa_su_CS"/>
</dbReference>
<dbReference type="Gene3D" id="3.10.20.740">
    <property type="match status" value="1"/>
</dbReference>
<dbReference type="Gene3D" id="3.30.200.210">
    <property type="match status" value="1"/>
</dbReference>
<evidence type="ECO:0000256" key="3">
    <source>
        <dbReference type="ARBA" id="ARBA00022485"/>
    </source>
</evidence>
<dbReference type="SUPFAM" id="SSF54292">
    <property type="entry name" value="2Fe-2S ferredoxin-like"/>
    <property type="match status" value="1"/>
</dbReference>
<keyword evidence="4" id="KW-0479">Metal-binding</keyword>
<evidence type="ECO:0000256" key="11">
    <source>
        <dbReference type="RuleBase" id="RU004523"/>
    </source>
</evidence>
<dbReference type="FunFam" id="3.40.50.740:FF:000016">
    <property type="entry name" value="NADH dehydrogenase (Quinone), G subunit"/>
    <property type="match status" value="1"/>
</dbReference>
<dbReference type="FunFam" id="3.30.70.20:FF:000002">
    <property type="entry name" value="NADH-ubiquinone oxidoreductase 75 kDa subunit"/>
    <property type="match status" value="1"/>
</dbReference>
<evidence type="ECO:0000256" key="7">
    <source>
        <dbReference type="ARBA" id="ARBA00023014"/>
    </source>
</evidence>
<dbReference type="FunFam" id="3.30.200.210:FF:000002">
    <property type="entry name" value="NADH-ubiquinone oxidoreductase 75 kDa subunit"/>
    <property type="match status" value="1"/>
</dbReference>
<dbReference type="GO" id="GO:0008137">
    <property type="term" value="F:NADH dehydrogenase (ubiquinone) activity"/>
    <property type="evidence" value="ECO:0007669"/>
    <property type="project" value="InterPro"/>
</dbReference>
<evidence type="ECO:0000259" key="13">
    <source>
        <dbReference type="PROSITE" id="PS51085"/>
    </source>
</evidence>
<dbReference type="PANTHER" id="PTHR43105">
    <property type="entry name" value="RESPIRATORY NITRATE REDUCTASE"/>
    <property type="match status" value="1"/>
</dbReference>
<dbReference type="EMBL" id="CP076749">
    <property type="protein sequence ID" value="QWW22385.1"/>
    <property type="molecule type" value="Genomic_DNA"/>
</dbReference>
<sequence length="906" mass="100057">MIFIQFLSSFVTFIICVVATQSTVDIFCKSLSSGNAVSLGQVKYDINLNSTKYISFNADLPTYQSICLGTRNLPDRECFTYLEVGENSPKGTFVLFVDESKEVIDIAFHIGGEEWTTELVDVAQTPRPNMNPVVKQAPKKQQQHQTVKQKVVRTKIVEIDGKETKIEEEVEEEVEEDNRSWIQKNWMWVVIPLVVMMVMTPEEEKKQRLAEVNVTVDGKTVSIEAGSSIIQAADKAGVMIPRYCYHDKLAIAGNCRMCLVDVERMPKLIASCAVPVQDGMVVHTDSERIHKAREGVTEMLLENHPLDCPVCDQGGECDLQEQSNRYGTDRGRFREIAGKRAVENKAIGPLVKTSMNRCIHCTRCVRFMNDVAGAPELGTTGRGNDLQIGTYIERNINSEMSGNIIDLCPVGALTSKPYAFRARPWELKRTETIDVMDAVGSNVRVDARGIEVMRVLPRLNDEVNEEWISDKSRFACDGLKTQRLTNPLIKDGDQFKPATWDEALSTIAVAFNKLKPVGDELKAISGTFADAEAMVALKDLVNKLGSENTVTDVVQATDAHGVDIRSNYVFNSTIDGIEDADQILLVGTNPRFEAAVLNARIRKVWLRQDLEIAVVGQDFESTFKYEKLGASANDLKKALGGSYGKRLSEAKNPLIIVGSGVAESEDAKAIYSTVADFASQNKNFNTEEWKGVNVLHREASRAAALDLGFQNLNAETAKPKIVYLLGADEIKGSDIPKDAFVIYQGHHGDVGASFADVILPGAAYTEKSATYVNTEGRTQVTRAATNSPGSSREDWKIIRALSEYLGAPLPYDDLYAVRERLGQIAPHFVRHEVIEPVSQEIAQVGLKDIVGRHNTFKAAGVPLKNPISNFYFTDVISRSSPTMAKCVSAFGAKIDKLKDPKPLVDI</sequence>
<evidence type="ECO:0000256" key="2">
    <source>
        <dbReference type="ARBA" id="ARBA00005404"/>
    </source>
</evidence>
<keyword evidence="6" id="KW-0408">Iron</keyword>
<keyword evidence="8" id="KW-0520">NAD</keyword>
<gene>
    <name evidence="16" type="ORF">CA7LBN_001131</name>
</gene>
<evidence type="ECO:0000256" key="12">
    <source>
        <dbReference type="SAM" id="SignalP"/>
    </source>
</evidence>
<evidence type="ECO:0000259" key="15">
    <source>
        <dbReference type="PROSITE" id="PS51839"/>
    </source>
</evidence>
<evidence type="ECO:0000313" key="16">
    <source>
        <dbReference type="EMBL" id="QWW22385.1"/>
    </source>
</evidence>
<dbReference type="SUPFAM" id="SSF53706">
    <property type="entry name" value="Formate dehydrogenase/DMSO reductase, domains 1-3"/>
    <property type="match status" value="1"/>
</dbReference>
<evidence type="ECO:0000256" key="8">
    <source>
        <dbReference type="ARBA" id="ARBA00023027"/>
    </source>
</evidence>
<feature type="domain" description="2Fe-2S ferredoxin-type" evidence="13">
    <location>
        <begin position="210"/>
        <end position="288"/>
    </location>
</feature>
<dbReference type="PROSITE" id="PS00642">
    <property type="entry name" value="COMPLEX1_75K_2"/>
    <property type="match status" value="1"/>
</dbReference>
<dbReference type="Pfam" id="PF09326">
    <property type="entry name" value="NADH_dhqG_C"/>
    <property type="match status" value="1"/>
</dbReference>
<protein>
    <recommendedName>
        <fullName evidence="10">NADH-ubiquinone oxidoreductase 78 kDa subunit, mitochondrial</fullName>
    </recommendedName>
</protein>
<dbReference type="AlphaFoldDB" id="A0A8F2VZ29"/>
<dbReference type="InterPro" id="IPR054351">
    <property type="entry name" value="NADH_UbQ_OxRdtase_ferredoxin"/>
</dbReference>
<dbReference type="InterPro" id="IPR036010">
    <property type="entry name" value="2Fe-2S_ferredoxin-like_sf"/>
</dbReference>
<organism evidence="16">
    <name type="scientific">Candidozyma auris</name>
    <name type="common">Yeast</name>
    <name type="synonym">Candida auris</name>
    <dbReference type="NCBI Taxonomy" id="498019"/>
    <lineage>
        <taxon>Eukaryota</taxon>
        <taxon>Fungi</taxon>
        <taxon>Dikarya</taxon>
        <taxon>Ascomycota</taxon>
        <taxon>Saccharomycotina</taxon>
        <taxon>Pichiomycetes</taxon>
        <taxon>Metschnikowiaceae</taxon>
        <taxon>Candidozyma</taxon>
    </lineage>
</organism>
<evidence type="ECO:0000256" key="10">
    <source>
        <dbReference type="ARBA" id="ARBA00070722"/>
    </source>
</evidence>
<dbReference type="Proteomes" id="UP000825438">
    <property type="component" value="Chromosome I"/>
</dbReference>
<evidence type="ECO:0000256" key="4">
    <source>
        <dbReference type="ARBA" id="ARBA00022723"/>
    </source>
</evidence>
<dbReference type="GO" id="GO:0051539">
    <property type="term" value="F:4 iron, 4 sulfur cluster binding"/>
    <property type="evidence" value="ECO:0007669"/>
    <property type="project" value="UniProtKB-KW"/>
</dbReference>
<accession>A0A8F2VZ29</accession>
<dbReference type="GO" id="GO:0016020">
    <property type="term" value="C:membrane"/>
    <property type="evidence" value="ECO:0007669"/>
    <property type="project" value="InterPro"/>
</dbReference>
<dbReference type="PANTHER" id="PTHR43105:SF13">
    <property type="entry name" value="NADH-UBIQUINONE OXIDOREDUCTASE 75 KDA SUBUNIT, MITOCHONDRIAL"/>
    <property type="match status" value="1"/>
</dbReference>
<dbReference type="CDD" id="cd02773">
    <property type="entry name" value="MopB_Res-Cmplx1_Nad11"/>
    <property type="match status" value="1"/>
</dbReference>
<feature type="chain" id="PRO_5034653097" description="NADH-ubiquinone oxidoreductase 78 kDa subunit, mitochondrial" evidence="12">
    <location>
        <begin position="20"/>
        <end position="906"/>
    </location>
</feature>